<evidence type="ECO:0000313" key="7">
    <source>
        <dbReference type="EMBL" id="VUX54926.1"/>
    </source>
</evidence>
<dbReference type="InterPro" id="IPR036259">
    <property type="entry name" value="MFS_trans_sf"/>
</dbReference>
<keyword evidence="4 6" id="KW-1133">Transmembrane helix</keyword>
<dbReference type="PANTHER" id="PTHR12778:SF10">
    <property type="entry name" value="MAJOR FACILITATOR SUPERFAMILY DOMAIN-CONTAINING PROTEIN 3"/>
    <property type="match status" value="1"/>
</dbReference>
<keyword evidence="3 6" id="KW-0812">Transmembrane</keyword>
<feature type="transmembrane region" description="Helical" evidence="6">
    <location>
        <begin position="63"/>
        <end position="85"/>
    </location>
</feature>
<evidence type="ECO:0000256" key="2">
    <source>
        <dbReference type="ARBA" id="ARBA00022448"/>
    </source>
</evidence>
<dbReference type="Gene3D" id="1.20.1250.20">
    <property type="entry name" value="MFS general substrate transporter like domains"/>
    <property type="match status" value="1"/>
</dbReference>
<sequence>MVSPESVAVVPDKGPGWRYYLQRPVVVIFFLGFSGGLPFPLVYATLTAWLADADIQRSTISTFAWLGFAYSFKFLWSPLVDAVSLPLLSRWLGHRRAWLFASQLALIVSLLSLAVIDPKLEMVAFAMVAVAVAFLSATQDIVIDAYRIESARQELQSVLAASYQYGYRVAVVIGTAGALYIADFVSWSMAYKAMAGCMTVGLVTTLLCSEPEVRAGVASQLTGPAIAQARQWLFMAVAEPFVDFLRRNKRHAFVLLAFIASFYVSDRVLGILANPFYLDIGFSKSQIATVAKLYGAWVSLIGIGAGAAAVIRFGVARCVVAATVFIVSTNLFFALIVVTGPRLEILALTISFDNFALSFGSTIMIAFLSGLINVKYTATQYALLSSISTFFGKFLAGYSGDVQMAIGWLNFFFYAAGTGIPAIILSFMVARSMLAEQRLE</sequence>
<dbReference type="InterPro" id="IPR004752">
    <property type="entry name" value="AmpG_permease/AT-1"/>
</dbReference>
<gene>
    <name evidence="7" type="ORF">JTBB02_V1_40006</name>
</gene>
<keyword evidence="5 6" id="KW-0472">Membrane</keyword>
<feature type="transmembrane region" description="Helical" evidence="6">
    <location>
        <begin position="97"/>
        <end position="116"/>
    </location>
</feature>
<feature type="transmembrane region" description="Helical" evidence="6">
    <location>
        <begin position="293"/>
        <end position="311"/>
    </location>
</feature>
<feature type="transmembrane region" description="Helical" evidence="6">
    <location>
        <begin position="253"/>
        <end position="273"/>
    </location>
</feature>
<feature type="transmembrane region" description="Helical" evidence="6">
    <location>
        <begin position="318"/>
        <end position="339"/>
    </location>
</feature>
<evidence type="ECO:0000256" key="4">
    <source>
        <dbReference type="ARBA" id="ARBA00022989"/>
    </source>
</evidence>
<keyword evidence="2" id="KW-0813">Transport</keyword>
<comment type="subcellular location">
    <subcellularLocation>
        <location evidence="1">Membrane</location>
        <topology evidence="1">Multi-pass membrane protein</topology>
    </subcellularLocation>
</comment>
<feature type="transmembrane region" description="Helical" evidence="6">
    <location>
        <begin position="25"/>
        <end position="51"/>
    </location>
</feature>
<dbReference type="SUPFAM" id="SSF103473">
    <property type="entry name" value="MFS general substrate transporter"/>
    <property type="match status" value="1"/>
</dbReference>
<feature type="transmembrane region" description="Helical" evidence="6">
    <location>
        <begin position="381"/>
        <end position="399"/>
    </location>
</feature>
<dbReference type="GO" id="GO:0016020">
    <property type="term" value="C:membrane"/>
    <property type="evidence" value="ECO:0007669"/>
    <property type="project" value="UniProtKB-SubCell"/>
</dbReference>
<feature type="transmembrane region" description="Helical" evidence="6">
    <location>
        <begin position="411"/>
        <end position="430"/>
    </location>
</feature>
<evidence type="ECO:0000256" key="3">
    <source>
        <dbReference type="ARBA" id="ARBA00022692"/>
    </source>
</evidence>
<protein>
    <submittedName>
        <fullName evidence="7">Protein AmpG</fullName>
    </submittedName>
</protein>
<evidence type="ECO:0000256" key="1">
    <source>
        <dbReference type="ARBA" id="ARBA00004141"/>
    </source>
</evidence>
<name>A0A7D9H3Q4_9GAMM</name>
<reference evidence="7" key="1">
    <citation type="submission" date="2019-07" db="EMBL/GenBank/DDBJ databases">
        <authorList>
            <person name="Weber M."/>
            <person name="Kostadinov I."/>
            <person name="Kostadinov D I."/>
        </authorList>
    </citation>
    <scope>NUCLEOTIDE SEQUENCE</scope>
    <source>
        <strain evidence="7">Gfbio:sag-sample-b02:053724c1-46a9-4a36-b237-ea2bf867836b</strain>
    </source>
</reference>
<accession>A0A7D9H3Q4</accession>
<feature type="transmembrane region" description="Helical" evidence="6">
    <location>
        <begin position="345"/>
        <end position="369"/>
    </location>
</feature>
<dbReference type="NCBIfam" id="TIGR00901">
    <property type="entry name" value="2A0125"/>
    <property type="match status" value="1"/>
</dbReference>
<evidence type="ECO:0000256" key="5">
    <source>
        <dbReference type="ARBA" id="ARBA00023136"/>
    </source>
</evidence>
<feature type="transmembrane region" description="Helical" evidence="6">
    <location>
        <begin position="165"/>
        <end position="182"/>
    </location>
</feature>
<dbReference type="PANTHER" id="PTHR12778">
    <property type="entry name" value="SOLUTE CARRIER FAMILY 33 ACETYL-COA TRANSPORTER -RELATED"/>
    <property type="match status" value="1"/>
</dbReference>
<dbReference type="EMBL" id="LR633966">
    <property type="protein sequence ID" value="VUX54926.1"/>
    <property type="molecule type" value="Genomic_DNA"/>
</dbReference>
<dbReference type="AlphaFoldDB" id="A0A7D9H3Q4"/>
<proteinExistence type="predicted"/>
<evidence type="ECO:0000256" key="6">
    <source>
        <dbReference type="SAM" id="Phobius"/>
    </source>
</evidence>
<feature type="transmembrane region" description="Helical" evidence="6">
    <location>
        <begin position="122"/>
        <end position="144"/>
    </location>
</feature>
<organism evidence="7">
    <name type="scientific">uncultured Woeseiaceae bacterium</name>
    <dbReference type="NCBI Taxonomy" id="1983305"/>
    <lineage>
        <taxon>Bacteria</taxon>
        <taxon>Pseudomonadati</taxon>
        <taxon>Pseudomonadota</taxon>
        <taxon>Gammaproteobacteria</taxon>
        <taxon>Woeseiales</taxon>
        <taxon>Woeseiaceae</taxon>
        <taxon>environmental samples</taxon>
    </lineage>
</organism>